<dbReference type="CDD" id="cd02144">
    <property type="entry name" value="iodotyrosine_dehalogenase"/>
    <property type="match status" value="1"/>
</dbReference>
<keyword evidence="3" id="KW-0560">Oxidoreductase</keyword>
<proteinExistence type="predicted"/>
<dbReference type="SUPFAM" id="SSF55469">
    <property type="entry name" value="FMN-dependent nitroreductase-like"/>
    <property type="match status" value="1"/>
</dbReference>
<comment type="caution">
    <text evidence="5">The sequence shown here is derived from an EMBL/GenBank/DDBJ whole genome shotgun (WGS) entry which is preliminary data.</text>
</comment>
<accession>A0A7K1LPD4</accession>
<dbReference type="EMBL" id="VJVW01000003">
    <property type="protein sequence ID" value="MUP42491.1"/>
    <property type="molecule type" value="Genomic_DNA"/>
</dbReference>
<dbReference type="PANTHER" id="PTHR23026">
    <property type="entry name" value="NADPH NITROREDUCTASE"/>
    <property type="match status" value="1"/>
</dbReference>
<reference evidence="5 6" key="1">
    <citation type="submission" date="2019-07" db="EMBL/GenBank/DDBJ databases">
        <title>Gramella aestuarii sp. nov., isolated from a tidal flat, and emended description of Gramella echinicola.</title>
        <authorList>
            <person name="Liu L."/>
        </authorList>
    </citation>
    <scope>NUCLEOTIDE SEQUENCE [LARGE SCALE GENOMIC DNA]</scope>
    <source>
        <strain evidence="5 6">BS12</strain>
    </source>
</reference>
<dbReference type="RefSeq" id="WP_156275721.1">
    <property type="nucleotide sequence ID" value="NZ_BAABGI010000003.1"/>
</dbReference>
<evidence type="ECO:0000256" key="3">
    <source>
        <dbReference type="ARBA" id="ARBA00023002"/>
    </source>
</evidence>
<dbReference type="Gene3D" id="3.40.109.10">
    <property type="entry name" value="NADH Oxidase"/>
    <property type="match status" value="1"/>
</dbReference>
<evidence type="ECO:0000256" key="1">
    <source>
        <dbReference type="ARBA" id="ARBA00022630"/>
    </source>
</evidence>
<dbReference type="Proteomes" id="UP000460416">
    <property type="component" value="Unassembled WGS sequence"/>
</dbReference>
<name>A0A7K1LPD4_9FLAO</name>
<dbReference type="InterPro" id="IPR050627">
    <property type="entry name" value="Nitroreductase/BluB"/>
</dbReference>
<evidence type="ECO:0000313" key="6">
    <source>
        <dbReference type="Proteomes" id="UP000460416"/>
    </source>
</evidence>
<keyword evidence="6" id="KW-1185">Reference proteome</keyword>
<feature type="domain" description="Nitroreductase" evidence="4">
    <location>
        <begin position="38"/>
        <end position="206"/>
    </location>
</feature>
<evidence type="ECO:0000259" key="4">
    <source>
        <dbReference type="Pfam" id="PF00881"/>
    </source>
</evidence>
<sequence>MSLKEKMINGYRHVAYTSKSPDADEMIQKSADFYKQLDSRRSVRHFSDREVPEEVIRNIIKTAGTAPSGAHKQPWKFCAVSNIELKQKIREAAEKEEEENYNSRMSERWLRDLAPLGTDTNKDFLEIAPWLIVVFKQAYEVDAEGTKNNNYYVNESVGIACGMLISAIHNAGLVTLTHTPSPMNFLAKLLDRPENERAFLLLPVGYAAKEAYVPDIHRKELNEICDFYK</sequence>
<dbReference type="InterPro" id="IPR029479">
    <property type="entry name" value="Nitroreductase"/>
</dbReference>
<organism evidence="5 6">
    <name type="scientific">Christiangramia aestuarii</name>
    <dbReference type="NCBI Taxonomy" id="1028746"/>
    <lineage>
        <taxon>Bacteria</taxon>
        <taxon>Pseudomonadati</taxon>
        <taxon>Bacteroidota</taxon>
        <taxon>Flavobacteriia</taxon>
        <taxon>Flavobacteriales</taxon>
        <taxon>Flavobacteriaceae</taxon>
        <taxon>Christiangramia</taxon>
    </lineage>
</organism>
<evidence type="ECO:0000313" key="5">
    <source>
        <dbReference type="EMBL" id="MUP42491.1"/>
    </source>
</evidence>
<gene>
    <name evidence="5" type="ORF">FLP08_07900</name>
</gene>
<dbReference type="Pfam" id="PF00881">
    <property type="entry name" value="Nitroreductase"/>
    <property type="match status" value="1"/>
</dbReference>
<dbReference type="InterPro" id="IPR000415">
    <property type="entry name" value="Nitroreductase-like"/>
</dbReference>
<evidence type="ECO:0000256" key="2">
    <source>
        <dbReference type="ARBA" id="ARBA00022643"/>
    </source>
</evidence>
<keyword evidence="2" id="KW-0288">FMN</keyword>
<dbReference type="OrthoDB" id="9809288at2"/>
<keyword evidence="1" id="KW-0285">Flavoprotein</keyword>
<dbReference type="GO" id="GO:0016491">
    <property type="term" value="F:oxidoreductase activity"/>
    <property type="evidence" value="ECO:0007669"/>
    <property type="project" value="UniProtKB-KW"/>
</dbReference>
<protein>
    <submittedName>
        <fullName evidence="5">Nitroreductase family protein</fullName>
    </submittedName>
</protein>
<dbReference type="AlphaFoldDB" id="A0A7K1LPD4"/>
<dbReference type="PANTHER" id="PTHR23026:SF90">
    <property type="entry name" value="IODOTYROSINE DEIODINASE 1"/>
    <property type="match status" value="1"/>
</dbReference>